<dbReference type="InterPro" id="IPR027385">
    <property type="entry name" value="Beta-barrel_OMP"/>
</dbReference>
<reference evidence="5" key="1">
    <citation type="journal article" date="2019" name="Int. J. Syst. Evol. Microbiol.">
        <title>The Global Catalogue of Microorganisms (GCM) 10K type strain sequencing project: providing services to taxonomists for standard genome sequencing and annotation.</title>
        <authorList>
            <consortium name="The Broad Institute Genomics Platform"/>
            <consortium name="The Broad Institute Genome Sequencing Center for Infectious Disease"/>
            <person name="Wu L."/>
            <person name="Ma J."/>
        </authorList>
    </citation>
    <scope>NUCLEOTIDE SEQUENCE [LARGE SCALE GENOMIC DNA]</scope>
    <source>
        <strain evidence="5">CCUG 62114</strain>
    </source>
</reference>
<evidence type="ECO:0000256" key="1">
    <source>
        <dbReference type="ARBA" id="ARBA00022729"/>
    </source>
</evidence>
<evidence type="ECO:0000259" key="3">
    <source>
        <dbReference type="Pfam" id="PF13505"/>
    </source>
</evidence>
<keyword evidence="1 2" id="KW-0732">Signal</keyword>
<evidence type="ECO:0000313" key="5">
    <source>
        <dbReference type="Proteomes" id="UP001596997"/>
    </source>
</evidence>
<dbReference type="SUPFAM" id="SSF56925">
    <property type="entry name" value="OMPA-like"/>
    <property type="match status" value="1"/>
</dbReference>
<feature type="signal peptide" evidence="2">
    <location>
        <begin position="1"/>
        <end position="19"/>
    </location>
</feature>
<keyword evidence="5" id="KW-1185">Reference proteome</keyword>
<proteinExistence type="predicted"/>
<feature type="domain" description="Outer membrane protein beta-barrel" evidence="3">
    <location>
        <begin position="9"/>
        <end position="195"/>
    </location>
</feature>
<organism evidence="4 5">
    <name type="scientific">Pseudofulvibacter geojedonensis</name>
    <dbReference type="NCBI Taxonomy" id="1123758"/>
    <lineage>
        <taxon>Bacteria</taxon>
        <taxon>Pseudomonadati</taxon>
        <taxon>Bacteroidota</taxon>
        <taxon>Flavobacteriia</taxon>
        <taxon>Flavobacteriales</taxon>
        <taxon>Flavobacteriaceae</taxon>
        <taxon>Pseudofulvibacter</taxon>
    </lineage>
</organism>
<protein>
    <submittedName>
        <fullName evidence="4">Outer membrane beta-barrel protein</fullName>
    </submittedName>
</protein>
<evidence type="ECO:0000313" key="4">
    <source>
        <dbReference type="EMBL" id="MFD0963149.1"/>
    </source>
</evidence>
<dbReference type="Pfam" id="PF13505">
    <property type="entry name" value="OMP_b-brl"/>
    <property type="match status" value="1"/>
</dbReference>
<comment type="caution">
    <text evidence="4">The sequence shown here is derived from an EMBL/GenBank/DDBJ whole genome shotgun (WGS) entry which is preliminary data.</text>
</comment>
<dbReference type="InterPro" id="IPR011250">
    <property type="entry name" value="OMP/PagP_B-barrel"/>
</dbReference>
<name>A0ABW3HZZ5_9FLAO</name>
<gene>
    <name evidence="4" type="ORF">ACFQ1O_03915</name>
</gene>
<dbReference type="Proteomes" id="UP001596997">
    <property type="component" value="Unassembled WGS sequence"/>
</dbReference>
<dbReference type="RefSeq" id="WP_377713561.1">
    <property type="nucleotide sequence ID" value="NZ_JBHTJM010000005.1"/>
</dbReference>
<evidence type="ECO:0000256" key="2">
    <source>
        <dbReference type="SAM" id="SignalP"/>
    </source>
</evidence>
<dbReference type="EMBL" id="JBHTJM010000005">
    <property type="protein sequence ID" value="MFD0963149.1"/>
    <property type="molecule type" value="Genomic_DNA"/>
</dbReference>
<dbReference type="Gene3D" id="2.40.160.20">
    <property type="match status" value="1"/>
</dbReference>
<sequence>MNKFNITLILLLFVSMVSAQTLTLDLGVGINSPSDDFSTGYKAKGINGLTVDAGVRYMFMKKLGVKVDLGFNRYGADDSSIDFKANLTRVNAQLYYNLWDNLYDIQIRLPERLAIFVHAGPGMSFMKPLSEPFNNDKSSNFNVLGGLAVHYGITDRIAVFADASNFFNLGQKQHYEGAELTDKINASMFNLTFGVTISINSDCYYCQEPEMGL</sequence>
<feature type="chain" id="PRO_5047108431" evidence="2">
    <location>
        <begin position="20"/>
        <end position="213"/>
    </location>
</feature>
<accession>A0ABW3HZZ5</accession>